<dbReference type="Proteomes" id="UP001153331">
    <property type="component" value="Unassembled WGS sequence"/>
</dbReference>
<dbReference type="EMBL" id="JAPHNI010000497">
    <property type="protein sequence ID" value="KAJ8110462.1"/>
    <property type="molecule type" value="Genomic_DNA"/>
</dbReference>
<reference evidence="1" key="1">
    <citation type="submission" date="2022-11" db="EMBL/GenBank/DDBJ databases">
        <title>Genome Sequence of Boeremia exigua.</title>
        <authorList>
            <person name="Buettner E."/>
        </authorList>
    </citation>
    <scope>NUCLEOTIDE SEQUENCE</scope>
    <source>
        <strain evidence="1">CU02</strain>
    </source>
</reference>
<proteinExistence type="predicted"/>
<protein>
    <submittedName>
        <fullName evidence="1">Uncharacterized protein</fullName>
    </submittedName>
</protein>
<gene>
    <name evidence="1" type="ORF">OPT61_g6706</name>
</gene>
<keyword evidence="2" id="KW-1185">Reference proteome</keyword>
<accession>A0ACC2I555</accession>
<evidence type="ECO:0000313" key="1">
    <source>
        <dbReference type="EMBL" id="KAJ8110462.1"/>
    </source>
</evidence>
<evidence type="ECO:0000313" key="2">
    <source>
        <dbReference type="Proteomes" id="UP001153331"/>
    </source>
</evidence>
<comment type="caution">
    <text evidence="1">The sequence shown here is derived from an EMBL/GenBank/DDBJ whole genome shotgun (WGS) entry which is preliminary data.</text>
</comment>
<organism evidence="1 2">
    <name type="scientific">Boeremia exigua</name>
    <dbReference type="NCBI Taxonomy" id="749465"/>
    <lineage>
        <taxon>Eukaryota</taxon>
        <taxon>Fungi</taxon>
        <taxon>Dikarya</taxon>
        <taxon>Ascomycota</taxon>
        <taxon>Pezizomycotina</taxon>
        <taxon>Dothideomycetes</taxon>
        <taxon>Pleosporomycetidae</taxon>
        <taxon>Pleosporales</taxon>
        <taxon>Pleosporineae</taxon>
        <taxon>Didymellaceae</taxon>
        <taxon>Boeremia</taxon>
    </lineage>
</organism>
<sequence>MASNPSTTEGEKKQSMPTGSSINKITPIFEDAEFMSKDMEDARIQRTREYFEQKLNQQIDTLMEAIREKEVRYRALVAKKEFKENLEKRLGALSDRVENNEREKTLVSAAVSVLIDAITNFQSQGPNNSPLHKSGLKPSSPEDEDLE</sequence>
<name>A0ACC2I555_9PLEO</name>